<name>A0A9P8VWR0_9HYPO</name>
<evidence type="ECO:0000313" key="1">
    <source>
        <dbReference type="EMBL" id="KAH6883829.1"/>
    </source>
</evidence>
<reference evidence="1 2" key="1">
    <citation type="journal article" date="2021" name="Nat. Commun.">
        <title>Genetic determinants of endophytism in the Arabidopsis root mycobiome.</title>
        <authorList>
            <person name="Mesny F."/>
            <person name="Miyauchi S."/>
            <person name="Thiergart T."/>
            <person name="Pickel B."/>
            <person name="Atanasova L."/>
            <person name="Karlsson M."/>
            <person name="Huettel B."/>
            <person name="Barry K.W."/>
            <person name="Haridas S."/>
            <person name="Chen C."/>
            <person name="Bauer D."/>
            <person name="Andreopoulos W."/>
            <person name="Pangilinan J."/>
            <person name="LaButti K."/>
            <person name="Riley R."/>
            <person name="Lipzen A."/>
            <person name="Clum A."/>
            <person name="Drula E."/>
            <person name="Henrissat B."/>
            <person name="Kohler A."/>
            <person name="Grigoriev I.V."/>
            <person name="Martin F.M."/>
            <person name="Hacquard S."/>
        </authorList>
    </citation>
    <scope>NUCLEOTIDE SEQUENCE [LARGE SCALE GENOMIC DNA]</scope>
    <source>
        <strain evidence="1 2">MPI-CAGE-CH-0241</strain>
    </source>
</reference>
<dbReference type="AlphaFoldDB" id="A0A9P8VWR0"/>
<dbReference type="Proteomes" id="UP000777438">
    <property type="component" value="Unassembled WGS sequence"/>
</dbReference>
<proteinExistence type="predicted"/>
<protein>
    <submittedName>
        <fullName evidence="1">Uncharacterized protein</fullName>
    </submittedName>
</protein>
<gene>
    <name evidence="1" type="ORF">B0T10DRAFT_463195</name>
</gene>
<dbReference type="OrthoDB" id="5015216at2759"/>
<dbReference type="EMBL" id="JAGPYM010000022">
    <property type="protein sequence ID" value="KAH6883829.1"/>
    <property type="molecule type" value="Genomic_DNA"/>
</dbReference>
<accession>A0A9P8VWR0</accession>
<comment type="caution">
    <text evidence="1">The sequence shown here is derived from an EMBL/GenBank/DDBJ whole genome shotgun (WGS) entry which is preliminary data.</text>
</comment>
<organism evidence="1 2">
    <name type="scientific">Thelonectria olida</name>
    <dbReference type="NCBI Taxonomy" id="1576542"/>
    <lineage>
        <taxon>Eukaryota</taxon>
        <taxon>Fungi</taxon>
        <taxon>Dikarya</taxon>
        <taxon>Ascomycota</taxon>
        <taxon>Pezizomycotina</taxon>
        <taxon>Sordariomycetes</taxon>
        <taxon>Hypocreomycetidae</taxon>
        <taxon>Hypocreales</taxon>
        <taxon>Nectriaceae</taxon>
        <taxon>Thelonectria</taxon>
    </lineage>
</organism>
<keyword evidence="2" id="KW-1185">Reference proteome</keyword>
<sequence>MGSLRPHLCLRRWRRLLTLLRRYSVATQLLLSYSGTTQARLRLKRQQLQLTHDTGNFQCRDSYFTIDCSPMLNSSTWMASAHYDKLLSLDMMRSVDAHEYNYSATNAKSIGLPHDKDRVVISSNCPNWAPVCERNNSLRVDIDFWVKQSDSGIASKTASENAE</sequence>
<evidence type="ECO:0000313" key="2">
    <source>
        <dbReference type="Proteomes" id="UP000777438"/>
    </source>
</evidence>